<sequence>MPVILRFKGYKFFFYSNEGNPREPAHIHVRNAEAEAKFWLAPQISLAQNDGFNAKELRELLDFIHEHSRILLEAWNDYFS</sequence>
<organism evidence="1 3">
    <name type="scientific">Testudinibacter aquarius</name>
    <dbReference type="NCBI Taxonomy" id="1524974"/>
    <lineage>
        <taxon>Bacteria</taxon>
        <taxon>Pseudomonadati</taxon>
        <taxon>Pseudomonadota</taxon>
        <taxon>Gammaproteobacteria</taxon>
        <taxon>Pasteurellales</taxon>
        <taxon>Pasteurellaceae</taxon>
        <taxon>Testudinibacter</taxon>
    </lineage>
</organism>
<evidence type="ECO:0000313" key="2">
    <source>
        <dbReference type="EMBL" id="TNG87722.1"/>
    </source>
</evidence>
<dbReference type="EMBL" id="SMCP01000003">
    <property type="protein sequence ID" value="TCV88724.1"/>
    <property type="molecule type" value="Genomic_DNA"/>
</dbReference>
<dbReference type="Proteomes" id="UP000305526">
    <property type="component" value="Unassembled WGS sequence"/>
</dbReference>
<evidence type="ECO:0000313" key="3">
    <source>
        <dbReference type="Proteomes" id="UP000294619"/>
    </source>
</evidence>
<accession>A0A4R3YD41</accession>
<evidence type="ECO:0000313" key="1">
    <source>
        <dbReference type="EMBL" id="TCV88724.1"/>
    </source>
</evidence>
<dbReference type="Pfam" id="PF13711">
    <property type="entry name" value="DUF4160"/>
    <property type="match status" value="1"/>
</dbReference>
<dbReference type="AlphaFoldDB" id="A0A4R3YD41"/>
<comment type="caution">
    <text evidence="1">The sequence shown here is derived from an EMBL/GenBank/DDBJ whole genome shotgun (WGS) entry which is preliminary data.</text>
</comment>
<reference evidence="2 4" key="2">
    <citation type="submission" date="2019-05" db="EMBL/GenBank/DDBJ databases">
        <title>Pasteurellaceae isolates from reptiles.</title>
        <authorList>
            <person name="Bojesen A.M."/>
            <person name="Lund E."/>
        </authorList>
    </citation>
    <scope>NUCLEOTIDE SEQUENCE [LARGE SCALE GENOMIC DNA]</scope>
    <source>
        <strain evidence="2 4">ELNT2x</strain>
    </source>
</reference>
<protein>
    <submittedName>
        <fullName evidence="2">DUF4160 domain-containing protein</fullName>
    </submittedName>
    <submittedName>
        <fullName evidence="1">Uncharacterized protein DUF4160</fullName>
    </submittedName>
</protein>
<evidence type="ECO:0000313" key="4">
    <source>
        <dbReference type="Proteomes" id="UP000305526"/>
    </source>
</evidence>
<reference evidence="1 3" key="1">
    <citation type="submission" date="2019-03" db="EMBL/GenBank/DDBJ databases">
        <title>Genomic Encyclopedia of Type Strains, Phase IV (KMG-IV): sequencing the most valuable type-strain genomes for metagenomic binning, comparative biology and taxonomic classification.</title>
        <authorList>
            <person name="Goeker M."/>
        </authorList>
    </citation>
    <scope>NUCLEOTIDE SEQUENCE [LARGE SCALE GENOMIC DNA]</scope>
    <source>
        <strain evidence="1 3">DSM 28140</strain>
    </source>
</reference>
<dbReference type="InterPro" id="IPR025427">
    <property type="entry name" value="DUF4160"/>
</dbReference>
<dbReference type="Proteomes" id="UP000294619">
    <property type="component" value="Unassembled WGS sequence"/>
</dbReference>
<dbReference type="RefSeq" id="WP_132965596.1">
    <property type="nucleotide sequence ID" value="NZ_LEKL01000078.1"/>
</dbReference>
<name>A0A4R3YD41_9PAST</name>
<keyword evidence="4" id="KW-1185">Reference proteome</keyword>
<proteinExistence type="predicted"/>
<dbReference type="EMBL" id="VDGV01000146">
    <property type="protein sequence ID" value="TNG87722.1"/>
    <property type="molecule type" value="Genomic_DNA"/>
</dbReference>
<gene>
    <name evidence="1" type="ORF">EDC16_10377</name>
    <name evidence="2" type="ORF">FHQ21_11825</name>
</gene>